<dbReference type="GO" id="GO:0045503">
    <property type="term" value="F:dynein light chain binding"/>
    <property type="evidence" value="ECO:0007669"/>
    <property type="project" value="TreeGrafter"/>
</dbReference>
<name>A0A7M7MAZ2_VARDE</name>
<dbReference type="GO" id="GO:0005868">
    <property type="term" value="C:cytoplasmic dynein complex"/>
    <property type="evidence" value="ECO:0007669"/>
    <property type="project" value="TreeGrafter"/>
</dbReference>
<organism evidence="6 7">
    <name type="scientific">Varroa destructor</name>
    <name type="common">Honeybee mite</name>
    <dbReference type="NCBI Taxonomy" id="109461"/>
    <lineage>
        <taxon>Eukaryota</taxon>
        <taxon>Metazoa</taxon>
        <taxon>Ecdysozoa</taxon>
        <taxon>Arthropoda</taxon>
        <taxon>Chelicerata</taxon>
        <taxon>Arachnida</taxon>
        <taxon>Acari</taxon>
        <taxon>Parasitiformes</taxon>
        <taxon>Mesostigmata</taxon>
        <taxon>Gamasina</taxon>
        <taxon>Dermanyssoidea</taxon>
        <taxon>Varroidae</taxon>
        <taxon>Varroa</taxon>
    </lineage>
</organism>
<dbReference type="OrthoDB" id="445052at2759"/>
<evidence type="ECO:0000256" key="2">
    <source>
        <dbReference type="ARBA" id="ARBA00022490"/>
    </source>
</evidence>
<dbReference type="GeneID" id="111245143"/>
<dbReference type="SUPFAM" id="SSF50978">
    <property type="entry name" value="WD40 repeat-like"/>
    <property type="match status" value="1"/>
</dbReference>
<dbReference type="PANTHER" id="PTHR12442">
    <property type="entry name" value="DYNEIN INTERMEDIATE CHAIN"/>
    <property type="match status" value="1"/>
</dbReference>
<dbReference type="KEGG" id="vde:111245143"/>
<keyword evidence="7" id="KW-1185">Reference proteome</keyword>
<dbReference type="InterPro" id="IPR001680">
    <property type="entry name" value="WD40_rpt"/>
</dbReference>
<dbReference type="SMART" id="SM00320">
    <property type="entry name" value="WD40"/>
    <property type="match status" value="2"/>
</dbReference>
<dbReference type="GO" id="GO:0097014">
    <property type="term" value="C:ciliary plasm"/>
    <property type="evidence" value="ECO:0007669"/>
    <property type="project" value="TreeGrafter"/>
</dbReference>
<dbReference type="Gene3D" id="2.130.10.10">
    <property type="entry name" value="YVTN repeat-like/Quinoprotein amine dehydrogenase"/>
    <property type="match status" value="1"/>
</dbReference>
<keyword evidence="3 5" id="KW-0853">WD repeat</keyword>
<evidence type="ECO:0000256" key="4">
    <source>
        <dbReference type="ARBA" id="ARBA00022737"/>
    </source>
</evidence>
<evidence type="ECO:0000256" key="1">
    <source>
        <dbReference type="ARBA" id="ARBA00004496"/>
    </source>
</evidence>
<proteinExistence type="predicted"/>
<comment type="subcellular location">
    <subcellularLocation>
        <location evidence="1">Cytoplasm</location>
    </subcellularLocation>
</comment>
<dbReference type="RefSeq" id="XP_022648823.1">
    <property type="nucleotide sequence ID" value="XM_022793088.1"/>
</dbReference>
<evidence type="ECO:0000313" key="6">
    <source>
        <dbReference type="EnsemblMetazoa" id="XP_022648823"/>
    </source>
</evidence>
<protein>
    <submittedName>
        <fullName evidence="6">Uncharacterized protein</fullName>
    </submittedName>
</protein>
<accession>A0A7M7MAZ2</accession>
<dbReference type="PANTHER" id="PTHR12442:SF26">
    <property type="entry name" value="CYTOPLASMIC DYNEIN 2 INTERMEDIATE CHAIN 2"/>
    <property type="match status" value="1"/>
</dbReference>
<keyword evidence="2" id="KW-0963">Cytoplasm</keyword>
<dbReference type="PROSITE" id="PS50294">
    <property type="entry name" value="WD_REPEATS_REGION"/>
    <property type="match status" value="1"/>
</dbReference>
<evidence type="ECO:0000256" key="5">
    <source>
        <dbReference type="PROSITE-ProRule" id="PRU00221"/>
    </source>
</evidence>
<dbReference type="InterPro" id="IPR036322">
    <property type="entry name" value="WD40_repeat_dom_sf"/>
</dbReference>
<dbReference type="InterPro" id="IPR015943">
    <property type="entry name" value="WD40/YVTN_repeat-like_dom_sf"/>
</dbReference>
<evidence type="ECO:0000256" key="3">
    <source>
        <dbReference type="ARBA" id="ARBA00022574"/>
    </source>
</evidence>
<dbReference type="InterPro" id="IPR050687">
    <property type="entry name" value="Dynein_IC"/>
</dbReference>
<dbReference type="Proteomes" id="UP000594260">
    <property type="component" value="Unplaced"/>
</dbReference>
<evidence type="ECO:0000313" key="7">
    <source>
        <dbReference type="Proteomes" id="UP000594260"/>
    </source>
</evidence>
<sequence>MFSIFSVSSCDFPSTWKSLTNSQKTEAGSQTDVIEQKEAKIQVIKKVHAEIQAGSSDMIPKKSTQKQYDKPSLYAFLKRATPIMIQELERNARSAAFRHLQQRTRQQHLEQLNVLEYHEAARDYAALSVAVSNIRSTELAVGYGTTQHVDWCDHRAKLVLFKRKDLSARPRVYDMDSCVSCVAYNDRKPILTCGMYTGEVLSWDGEEQLQVGGRHSGRVSSLQWRPIYEGKRLLSAGVDGAIKLWKIRDKVRPTT</sequence>
<dbReference type="PROSITE" id="PS50082">
    <property type="entry name" value="WD_REPEATS_2"/>
    <property type="match status" value="1"/>
</dbReference>
<dbReference type="InParanoid" id="A0A7M7MAZ2"/>
<dbReference type="EnsemblMetazoa" id="XM_022793088">
    <property type="protein sequence ID" value="XP_022648823"/>
    <property type="gene ID" value="LOC111245143"/>
</dbReference>
<reference evidence="6" key="1">
    <citation type="submission" date="2021-01" db="UniProtKB">
        <authorList>
            <consortium name="EnsemblMetazoa"/>
        </authorList>
    </citation>
    <scope>IDENTIFICATION</scope>
</reference>
<feature type="repeat" description="WD" evidence="5">
    <location>
        <begin position="212"/>
        <end position="255"/>
    </location>
</feature>
<dbReference type="OMA" id="DWCSHES"/>
<keyword evidence="4" id="KW-0677">Repeat</keyword>
<dbReference type="GO" id="GO:0042073">
    <property type="term" value="P:intraciliary transport"/>
    <property type="evidence" value="ECO:0007669"/>
    <property type="project" value="TreeGrafter"/>
</dbReference>
<dbReference type="AlphaFoldDB" id="A0A7M7MAZ2"/>
<dbReference type="GO" id="GO:0045504">
    <property type="term" value="F:dynein heavy chain binding"/>
    <property type="evidence" value="ECO:0007669"/>
    <property type="project" value="TreeGrafter"/>
</dbReference>